<comment type="caution">
    <text evidence="1">The sequence shown here is derived from an EMBL/GenBank/DDBJ whole genome shotgun (WGS) entry which is preliminary data.</text>
</comment>
<dbReference type="OrthoDB" id="793940at2"/>
<reference evidence="1 2" key="1">
    <citation type="submission" date="2018-06" db="EMBL/GenBank/DDBJ databases">
        <title>Genomic Encyclopedia of Archaeal and Bacterial Type Strains, Phase II (KMG-II): from individual species to whole genera.</title>
        <authorList>
            <person name="Goeker M."/>
        </authorList>
    </citation>
    <scope>NUCLEOTIDE SEQUENCE [LARGE SCALE GENOMIC DNA]</scope>
    <source>
        <strain evidence="1 2">DSM 22011</strain>
    </source>
</reference>
<keyword evidence="2" id="KW-1185">Reference proteome</keyword>
<protein>
    <submittedName>
        <fullName evidence="1">Extradiol dioxygenase family protein</fullName>
    </submittedName>
</protein>
<organism evidence="1 2">
    <name type="scientific">Salipiger aestuarii</name>
    <dbReference type="NCBI Taxonomy" id="568098"/>
    <lineage>
        <taxon>Bacteria</taxon>
        <taxon>Pseudomonadati</taxon>
        <taxon>Pseudomonadota</taxon>
        <taxon>Alphaproteobacteria</taxon>
        <taxon>Rhodobacterales</taxon>
        <taxon>Roseobacteraceae</taxon>
        <taxon>Salipiger</taxon>
    </lineage>
</organism>
<gene>
    <name evidence="1" type="ORF">ATI53_100895</name>
</gene>
<keyword evidence="1" id="KW-0560">Oxidoreductase</keyword>
<dbReference type="EMBL" id="QLMG01000008">
    <property type="protein sequence ID" value="RAK19713.1"/>
    <property type="molecule type" value="Genomic_DNA"/>
</dbReference>
<proteinExistence type="predicted"/>
<sequence>MKSAFHLALHVTDLDETRRFHGDVLGWTEGRSTETSAARLQGGGIDFAIPPVFRFNGQPGEECTAFFRDLSGNPPEIKGLADTSGILAS</sequence>
<evidence type="ECO:0000313" key="1">
    <source>
        <dbReference type="EMBL" id="RAK19713.1"/>
    </source>
</evidence>
<dbReference type="Proteomes" id="UP000249165">
    <property type="component" value="Unassembled WGS sequence"/>
</dbReference>
<dbReference type="PANTHER" id="PTHR39434">
    <property type="match status" value="1"/>
</dbReference>
<dbReference type="GO" id="GO:0051213">
    <property type="term" value="F:dioxygenase activity"/>
    <property type="evidence" value="ECO:0007669"/>
    <property type="project" value="UniProtKB-KW"/>
</dbReference>
<dbReference type="AlphaFoldDB" id="A0A327YFT8"/>
<dbReference type="InterPro" id="IPR029068">
    <property type="entry name" value="Glyas_Bleomycin-R_OHBP_Dase"/>
</dbReference>
<accession>A0A327YFT8</accession>
<keyword evidence="1" id="KW-0223">Dioxygenase</keyword>
<dbReference type="Gene3D" id="3.10.180.10">
    <property type="entry name" value="2,3-Dihydroxybiphenyl 1,2-Dioxygenase, domain 1"/>
    <property type="match status" value="2"/>
</dbReference>
<dbReference type="SUPFAM" id="SSF54593">
    <property type="entry name" value="Glyoxalase/Bleomycin resistance protein/Dihydroxybiphenyl dioxygenase"/>
    <property type="match status" value="1"/>
</dbReference>
<name>A0A327YFT8_9RHOB</name>
<evidence type="ECO:0000313" key="2">
    <source>
        <dbReference type="Proteomes" id="UP000249165"/>
    </source>
</evidence>
<dbReference type="PANTHER" id="PTHR39434:SF1">
    <property type="entry name" value="VOC DOMAIN-CONTAINING PROTEIN"/>
    <property type="match status" value="1"/>
</dbReference>